<feature type="region of interest" description="Disordered" evidence="1">
    <location>
        <begin position="202"/>
        <end position="229"/>
    </location>
</feature>
<sequence length="253" mass="26228">MATTVLVVFAFAAFAAAQTCPESDGTVFSPDARARFMIECDIDHAGGDVGLQFVDDFRSCILTCHQTPGCVDVSLSGNACYLKRGVGSRVLQPGIWGARLITSSTPDNGTVVPAPPPSCPESNGTIFVGNSGGRFIIECNTDYAFGDFAQSKVGSFEECIQICDATPDCIDVSNTGGAGGCYLKNSLGEPSYNENVWGARMLDPPESTTTSAAAPSGTESVVDPTTVKSSRLSCPGGNGAVYVASSGDNYVIE</sequence>
<dbReference type="InterPro" id="IPR003609">
    <property type="entry name" value="Pan_app"/>
</dbReference>
<dbReference type="EMBL" id="JAVRQU010000030">
    <property type="protein sequence ID" value="KAK5689587.1"/>
    <property type="molecule type" value="Genomic_DNA"/>
</dbReference>
<feature type="domain" description="Apple" evidence="3">
    <location>
        <begin position="43"/>
        <end position="82"/>
    </location>
</feature>
<keyword evidence="2" id="KW-0732">Signal</keyword>
<evidence type="ECO:0000256" key="2">
    <source>
        <dbReference type="SAM" id="SignalP"/>
    </source>
</evidence>
<dbReference type="AlphaFoldDB" id="A0AAN7VXV4"/>
<evidence type="ECO:0000313" key="5">
    <source>
        <dbReference type="Proteomes" id="UP001310594"/>
    </source>
</evidence>
<organism evidence="4 5">
    <name type="scientific">Elasticomyces elasticus</name>
    <dbReference type="NCBI Taxonomy" id="574655"/>
    <lineage>
        <taxon>Eukaryota</taxon>
        <taxon>Fungi</taxon>
        <taxon>Dikarya</taxon>
        <taxon>Ascomycota</taxon>
        <taxon>Pezizomycotina</taxon>
        <taxon>Dothideomycetes</taxon>
        <taxon>Dothideomycetidae</taxon>
        <taxon>Mycosphaerellales</taxon>
        <taxon>Teratosphaeriaceae</taxon>
        <taxon>Elasticomyces</taxon>
    </lineage>
</organism>
<dbReference type="Gene3D" id="3.50.4.10">
    <property type="entry name" value="Hepatocyte Growth Factor"/>
    <property type="match status" value="1"/>
</dbReference>
<name>A0AAN7VXV4_9PEZI</name>
<accession>A0AAN7VXV4</accession>
<proteinExistence type="predicted"/>
<feature type="signal peptide" evidence="2">
    <location>
        <begin position="1"/>
        <end position="17"/>
    </location>
</feature>
<evidence type="ECO:0000256" key="1">
    <source>
        <dbReference type="SAM" id="MobiDB-lite"/>
    </source>
</evidence>
<feature type="chain" id="PRO_5042982649" description="Apple domain-containing protein" evidence="2">
    <location>
        <begin position="18"/>
        <end position="253"/>
    </location>
</feature>
<dbReference type="Proteomes" id="UP001310594">
    <property type="component" value="Unassembled WGS sequence"/>
</dbReference>
<comment type="caution">
    <text evidence="4">The sequence shown here is derived from an EMBL/GenBank/DDBJ whole genome shotgun (WGS) entry which is preliminary data.</text>
</comment>
<evidence type="ECO:0000259" key="3">
    <source>
        <dbReference type="Pfam" id="PF14295"/>
    </source>
</evidence>
<feature type="domain" description="Apple" evidence="3">
    <location>
        <begin position="142"/>
        <end position="170"/>
    </location>
</feature>
<gene>
    <name evidence="4" type="ORF">LTR97_012760</name>
</gene>
<feature type="compositionally biased region" description="Low complexity" evidence="1">
    <location>
        <begin position="204"/>
        <end position="216"/>
    </location>
</feature>
<reference evidence="4" key="1">
    <citation type="submission" date="2023-08" db="EMBL/GenBank/DDBJ databases">
        <title>Black Yeasts Isolated from many extreme environments.</title>
        <authorList>
            <person name="Coleine C."/>
            <person name="Stajich J.E."/>
            <person name="Selbmann L."/>
        </authorList>
    </citation>
    <scope>NUCLEOTIDE SEQUENCE</scope>
    <source>
        <strain evidence="4">CCFEE 5810</strain>
    </source>
</reference>
<evidence type="ECO:0000313" key="4">
    <source>
        <dbReference type="EMBL" id="KAK5689587.1"/>
    </source>
</evidence>
<protein>
    <recommendedName>
        <fullName evidence="3">Apple domain-containing protein</fullName>
    </recommendedName>
</protein>
<dbReference type="Pfam" id="PF14295">
    <property type="entry name" value="PAN_4"/>
    <property type="match status" value="2"/>
</dbReference>